<sequence length="203" mass="23211">MIVKSYLQIKMQKKTTNKIPTTKKAAAPKKRVAKTVKPLPEKPETITTNKTFGNQFWKMRAKHGRDKLFATPEELWNAACEYFQWVEDNPLPETKVFQHQGKVVTETVPIMRAMTLGQLCFYLNCNEAYFRQFKARLTDEDEGFSTVIADIENVIYTQKFQGASGNLLNANIISRDLGLADKKEVNGTVSFLDFLMQSSDDEE</sequence>
<comment type="caution">
    <text evidence="1">The sequence shown here is derived from an EMBL/GenBank/DDBJ whole genome shotgun (WGS) entry which is preliminary data.</text>
</comment>
<proteinExistence type="predicted"/>
<keyword evidence="2" id="KW-1185">Reference proteome</keyword>
<evidence type="ECO:0000313" key="2">
    <source>
        <dbReference type="Proteomes" id="UP000272428"/>
    </source>
</evidence>
<dbReference type="Gene3D" id="1.10.132.80">
    <property type="match status" value="1"/>
</dbReference>
<name>A0A495SMZ4_9FLAO</name>
<organism evidence="1 2">
    <name type="scientific">Chryseobacterium defluvii</name>
    <dbReference type="NCBI Taxonomy" id="160396"/>
    <lineage>
        <taxon>Bacteria</taxon>
        <taxon>Pseudomonadati</taxon>
        <taxon>Bacteroidota</taxon>
        <taxon>Flavobacteriia</taxon>
        <taxon>Flavobacteriales</taxon>
        <taxon>Weeksellaceae</taxon>
        <taxon>Chryseobacterium group</taxon>
        <taxon>Chryseobacterium</taxon>
    </lineage>
</organism>
<gene>
    <name evidence="1" type="ORF">BCF58_0299</name>
</gene>
<dbReference type="InterPro" id="IPR032066">
    <property type="entry name" value="GP3_package"/>
</dbReference>
<dbReference type="Proteomes" id="UP000272428">
    <property type="component" value="Unassembled WGS sequence"/>
</dbReference>
<dbReference type="Pfam" id="PF16677">
    <property type="entry name" value="GP3_package"/>
    <property type="match status" value="1"/>
</dbReference>
<dbReference type="AlphaFoldDB" id="A0A495SMZ4"/>
<evidence type="ECO:0000313" key="1">
    <source>
        <dbReference type="EMBL" id="RKT01085.1"/>
    </source>
</evidence>
<dbReference type="EMBL" id="RBXB01000001">
    <property type="protein sequence ID" value="RKT01085.1"/>
    <property type="molecule type" value="Genomic_DNA"/>
</dbReference>
<protein>
    <submittedName>
        <fullName evidence="1">DNA-packaging protein gp3</fullName>
    </submittedName>
</protein>
<reference evidence="1 2" key="1">
    <citation type="submission" date="2018-10" db="EMBL/GenBank/DDBJ databases">
        <title>Genomic Encyclopedia of Archaeal and Bacterial Type Strains, Phase II (KMG-II): from individual species to whole genera.</title>
        <authorList>
            <person name="Goeker M."/>
        </authorList>
    </citation>
    <scope>NUCLEOTIDE SEQUENCE [LARGE SCALE GENOMIC DNA]</scope>
    <source>
        <strain evidence="1 2">DSM 14219</strain>
    </source>
</reference>
<accession>A0A495SMZ4</accession>